<comment type="caution">
    <text evidence="2">The sequence shown here is derived from an EMBL/GenBank/DDBJ whole genome shotgun (WGS) entry which is preliminary data.</text>
</comment>
<proteinExistence type="predicted"/>
<protein>
    <submittedName>
        <fullName evidence="2">Uncharacterized protein</fullName>
    </submittedName>
</protein>
<accession>A0A2U2PI05</accession>
<dbReference type="EMBL" id="QEAS01000007">
    <property type="protein sequence ID" value="PWG80892.1"/>
    <property type="molecule type" value="Genomic_DNA"/>
</dbReference>
<reference evidence="2 3" key="1">
    <citation type="submission" date="2018-04" db="EMBL/GenBank/DDBJ databases">
        <title>Pedobacter chongqingensis sp. nov., isolated from a rottenly hemp rope.</title>
        <authorList>
            <person name="Cai Y."/>
        </authorList>
    </citation>
    <scope>NUCLEOTIDE SEQUENCE [LARGE SCALE GENOMIC DNA]</scope>
    <source>
        <strain evidence="2 3">FJ4-8</strain>
    </source>
</reference>
<evidence type="ECO:0000256" key="1">
    <source>
        <dbReference type="SAM" id="MobiDB-lite"/>
    </source>
</evidence>
<gene>
    <name evidence="2" type="ORF">DDR33_10615</name>
</gene>
<feature type="compositionally biased region" description="Low complexity" evidence="1">
    <location>
        <begin position="82"/>
        <end position="93"/>
    </location>
</feature>
<keyword evidence="3" id="KW-1185">Reference proteome</keyword>
<evidence type="ECO:0000313" key="2">
    <source>
        <dbReference type="EMBL" id="PWG80892.1"/>
    </source>
</evidence>
<dbReference type="Proteomes" id="UP000245647">
    <property type="component" value="Unassembled WGS sequence"/>
</dbReference>
<sequence length="93" mass="10087">MRQNIRGIHMLKKDTDAFTKHRKPMKNNLKSGILAIVCAVMLASCTSNKTGDKVSDSLDAVHDSIRNDTSSYDITSQKDSPDTSSGTDSSAAR</sequence>
<name>A0A2U2PI05_9SPHI</name>
<feature type="compositionally biased region" description="Polar residues" evidence="1">
    <location>
        <begin position="67"/>
        <end position="78"/>
    </location>
</feature>
<feature type="region of interest" description="Disordered" evidence="1">
    <location>
        <begin position="66"/>
        <end position="93"/>
    </location>
</feature>
<evidence type="ECO:0000313" key="3">
    <source>
        <dbReference type="Proteomes" id="UP000245647"/>
    </source>
</evidence>
<dbReference type="AlphaFoldDB" id="A0A2U2PI05"/>
<organism evidence="2 3">
    <name type="scientific">Pararcticibacter amylolyticus</name>
    <dbReference type="NCBI Taxonomy" id="2173175"/>
    <lineage>
        <taxon>Bacteria</taxon>
        <taxon>Pseudomonadati</taxon>
        <taxon>Bacteroidota</taxon>
        <taxon>Sphingobacteriia</taxon>
        <taxon>Sphingobacteriales</taxon>
        <taxon>Sphingobacteriaceae</taxon>
        <taxon>Pararcticibacter</taxon>
    </lineage>
</organism>